<dbReference type="AlphaFoldDB" id="A0A1I6EX49"/>
<organism evidence="1 2">
    <name type="scientific">Lentzea waywayandensis</name>
    <dbReference type="NCBI Taxonomy" id="84724"/>
    <lineage>
        <taxon>Bacteria</taxon>
        <taxon>Bacillati</taxon>
        <taxon>Actinomycetota</taxon>
        <taxon>Actinomycetes</taxon>
        <taxon>Pseudonocardiales</taxon>
        <taxon>Pseudonocardiaceae</taxon>
        <taxon>Lentzea</taxon>
    </lineage>
</organism>
<proteinExistence type="predicted"/>
<name>A0A1I6EX49_9PSEU</name>
<evidence type="ECO:0000313" key="2">
    <source>
        <dbReference type="Proteomes" id="UP000198583"/>
    </source>
</evidence>
<keyword evidence="2" id="KW-1185">Reference proteome</keyword>
<reference evidence="2" key="1">
    <citation type="submission" date="2016-10" db="EMBL/GenBank/DDBJ databases">
        <authorList>
            <person name="Varghese N."/>
            <person name="Submissions S."/>
        </authorList>
    </citation>
    <scope>NUCLEOTIDE SEQUENCE [LARGE SCALE GENOMIC DNA]</scope>
    <source>
        <strain evidence="2">DSM 44232</strain>
    </source>
</reference>
<gene>
    <name evidence="1" type="ORF">SAMN04488564_10675</name>
</gene>
<evidence type="ECO:0000313" key="1">
    <source>
        <dbReference type="EMBL" id="SFR22142.1"/>
    </source>
</evidence>
<dbReference type="RefSeq" id="WP_093598268.1">
    <property type="nucleotide sequence ID" value="NZ_FOYL01000006.1"/>
</dbReference>
<dbReference type="EMBL" id="FOYL01000006">
    <property type="protein sequence ID" value="SFR22142.1"/>
    <property type="molecule type" value="Genomic_DNA"/>
</dbReference>
<protein>
    <submittedName>
        <fullName evidence="1">Uncharacterized protein</fullName>
    </submittedName>
</protein>
<sequence>MAIYDGVFGVDEPTLDEFVRSVYDATHDLLLKDSVPVSVPPLGVTRIEYDIAAAPTVSLAPSALVRDLHRSLLAELNGHDDAGMLAAAEAASQASFELHAPSLVVVVHYGAGVPTTQLDASLRVGLQLNLTAGGMLTPDIVTMIVDIPDNPDLAELVNRGLVPELTRLIEETFLRPIQIPPLGLGSLQVAPPVVVTGGGRLLATTAMLPTQPEPAPLAGAWPDGTVFVAVRPAVINKLVGDAAATQQIKGHWEKQFKVLFISVTLNADYQVAVSNVALDVVPGQDGQLRGTALLNLDVGFWAKNLFSFSATGTARPTVRVTASVNAANEVVVKLDSIDAIKFDLDFAGVPAALDDVIEGIANALAPMVLNTVNSELAKVPPQTVTKIPEIPIVLDEATVVVTLTDLDITTLTTPDGKTCLAATGGAAVHVQPHQLVHTAHHRDQ</sequence>
<accession>A0A1I6EX49</accession>
<dbReference type="STRING" id="84724.SAMN04488564_10675"/>
<dbReference type="Proteomes" id="UP000198583">
    <property type="component" value="Unassembled WGS sequence"/>
</dbReference>